<dbReference type="PROSITE" id="PS51257">
    <property type="entry name" value="PROKAR_LIPOPROTEIN"/>
    <property type="match status" value="1"/>
</dbReference>
<comment type="caution">
    <text evidence="1">The sequence shown here is derived from an EMBL/GenBank/DDBJ whole genome shotgun (WGS) entry which is preliminary data.</text>
</comment>
<name>A0A6N7Q4S8_9BACT</name>
<sequence length="141" mass="13279">MQRMRLGFVGIVALVFAGLGACGGKVVIDAEGNGGDDGVGGAGAGGAGGVGAGEPMTTSVSVGGSVTCNGPILSGNDDSCQLVAECSNGSTLNTACFPTSDSTASCKCSVDGVSVGSCTGANSSGAPACSATEGCCAQFFF</sequence>
<organism evidence="1 2">
    <name type="scientific">Polyangium spumosum</name>
    <dbReference type="NCBI Taxonomy" id="889282"/>
    <lineage>
        <taxon>Bacteria</taxon>
        <taxon>Pseudomonadati</taxon>
        <taxon>Myxococcota</taxon>
        <taxon>Polyangia</taxon>
        <taxon>Polyangiales</taxon>
        <taxon>Polyangiaceae</taxon>
        <taxon>Polyangium</taxon>
    </lineage>
</organism>
<keyword evidence="2" id="KW-1185">Reference proteome</keyword>
<gene>
    <name evidence="1" type="ORF">GF068_39110</name>
</gene>
<dbReference type="Proteomes" id="UP000440224">
    <property type="component" value="Unassembled WGS sequence"/>
</dbReference>
<proteinExistence type="predicted"/>
<dbReference type="EMBL" id="WJIE01000022">
    <property type="protein sequence ID" value="MRG97890.1"/>
    <property type="molecule type" value="Genomic_DNA"/>
</dbReference>
<dbReference type="AlphaFoldDB" id="A0A6N7Q4S8"/>
<evidence type="ECO:0008006" key="3">
    <source>
        <dbReference type="Google" id="ProtNLM"/>
    </source>
</evidence>
<accession>A0A6N7Q4S8</accession>
<reference evidence="1 2" key="1">
    <citation type="submission" date="2019-10" db="EMBL/GenBank/DDBJ databases">
        <title>A soil myxobacterium in the family Polyangiaceae.</title>
        <authorList>
            <person name="Li Y."/>
            <person name="Wang J."/>
        </authorList>
    </citation>
    <scope>NUCLEOTIDE SEQUENCE [LARGE SCALE GENOMIC DNA]</scope>
    <source>
        <strain evidence="1 2">DSM 14734</strain>
    </source>
</reference>
<evidence type="ECO:0000313" key="1">
    <source>
        <dbReference type="EMBL" id="MRG97890.1"/>
    </source>
</evidence>
<dbReference type="RefSeq" id="WP_153824666.1">
    <property type="nucleotide sequence ID" value="NZ_WJIE01000022.1"/>
</dbReference>
<evidence type="ECO:0000313" key="2">
    <source>
        <dbReference type="Proteomes" id="UP000440224"/>
    </source>
</evidence>
<protein>
    <recommendedName>
        <fullName evidence="3">Lipoprotein</fullName>
    </recommendedName>
</protein>